<dbReference type="WBParaSite" id="PS1159_v2.g3601.t1">
    <property type="protein sequence ID" value="PS1159_v2.g3601.t1"/>
    <property type="gene ID" value="PS1159_v2.g3601"/>
</dbReference>
<evidence type="ECO:0000313" key="1">
    <source>
        <dbReference type="Proteomes" id="UP000887580"/>
    </source>
</evidence>
<dbReference type="Proteomes" id="UP000887580">
    <property type="component" value="Unplaced"/>
</dbReference>
<reference evidence="2" key="1">
    <citation type="submission" date="2022-11" db="UniProtKB">
        <authorList>
            <consortium name="WormBaseParasite"/>
        </authorList>
    </citation>
    <scope>IDENTIFICATION</scope>
</reference>
<accession>A0AC35GBZ9</accession>
<organism evidence="1 2">
    <name type="scientific">Panagrolaimus sp. PS1159</name>
    <dbReference type="NCBI Taxonomy" id="55785"/>
    <lineage>
        <taxon>Eukaryota</taxon>
        <taxon>Metazoa</taxon>
        <taxon>Ecdysozoa</taxon>
        <taxon>Nematoda</taxon>
        <taxon>Chromadorea</taxon>
        <taxon>Rhabditida</taxon>
        <taxon>Tylenchina</taxon>
        <taxon>Panagrolaimomorpha</taxon>
        <taxon>Panagrolaimoidea</taxon>
        <taxon>Panagrolaimidae</taxon>
        <taxon>Panagrolaimus</taxon>
    </lineage>
</organism>
<proteinExistence type="predicted"/>
<protein>
    <submittedName>
        <fullName evidence="2">Ribosomal protein S23 mitochondrial conserved domain-containing protein</fullName>
    </submittedName>
</protein>
<name>A0AC35GBZ9_9BILA</name>
<evidence type="ECO:0000313" key="2">
    <source>
        <dbReference type="WBParaSite" id="PS1159_v2.g3601.t1"/>
    </source>
</evidence>
<sequence>MASFITRVERAAPIFSRITGLIRSGQMKWENRPLWYDVYAAVPPFEEPVWDIKMPKADEPVRSIMYKEDLARARFYSEFRNSGVTAVENSSKPTLCEQFILQIEVERKSNPEMNEDELFERFLLFFGILKQYYVKTIKKTIF</sequence>